<feature type="compositionally biased region" description="Polar residues" evidence="1">
    <location>
        <begin position="216"/>
        <end position="225"/>
    </location>
</feature>
<evidence type="ECO:0000256" key="1">
    <source>
        <dbReference type="SAM" id="MobiDB-lite"/>
    </source>
</evidence>
<sequence length="225" mass="24646">MARTNKYASINFNNILDKTHNNTSTTNSIINNPNTKQPPSSSFSSITSPNSTNNNLSTRTHGRMLVLTRPAPKPITTPPLSPLPQHPIPQNQQLSDRTRSQPGPDQISLLPSGSTGTGSPVSSPVLCREKEKEAFPVMGLEKRDKFVPPHLRPGFAGKEERPGVELFKRREVNQRQHQGYYASPDRFREHGWPKSGSGYERMGGGPDVVTAIGPMSSGNRPRSSG</sequence>
<feature type="compositionally biased region" description="Low complexity" evidence="1">
    <location>
        <begin position="21"/>
        <end position="59"/>
    </location>
</feature>
<feature type="compositionally biased region" description="Polar residues" evidence="1">
    <location>
        <begin position="91"/>
        <end position="103"/>
    </location>
</feature>
<dbReference type="EMBL" id="BDDD01001437">
    <property type="protein sequence ID" value="GAV75958.1"/>
    <property type="molecule type" value="Genomic_DNA"/>
</dbReference>
<comment type="caution">
    <text evidence="2">The sequence shown here is derived from an EMBL/GenBank/DDBJ whole genome shotgun (WGS) entry which is preliminary data.</text>
</comment>
<dbReference type="FunCoup" id="A0A1Q3C799">
    <property type="interactions" value="395"/>
</dbReference>
<name>A0A1Q3C799_CEPFO</name>
<dbReference type="Proteomes" id="UP000187406">
    <property type="component" value="Unassembled WGS sequence"/>
</dbReference>
<feature type="region of interest" description="Disordered" evidence="1">
    <location>
        <begin position="184"/>
        <end position="225"/>
    </location>
</feature>
<evidence type="ECO:0000313" key="3">
    <source>
        <dbReference type="Proteomes" id="UP000187406"/>
    </source>
</evidence>
<evidence type="ECO:0000313" key="2">
    <source>
        <dbReference type="EMBL" id="GAV75958.1"/>
    </source>
</evidence>
<protein>
    <submittedName>
        <fullName evidence="2">Uncharacterized protein</fullName>
    </submittedName>
</protein>
<dbReference type="OrthoDB" id="1937549at2759"/>
<feature type="compositionally biased region" description="Low complexity" evidence="1">
    <location>
        <begin position="108"/>
        <end position="125"/>
    </location>
</feature>
<proteinExistence type="predicted"/>
<feature type="compositionally biased region" description="Pro residues" evidence="1">
    <location>
        <begin position="71"/>
        <end position="87"/>
    </location>
</feature>
<accession>A0A1Q3C799</accession>
<gene>
    <name evidence="2" type="ORF">CFOL_v3_19434</name>
</gene>
<keyword evidence="3" id="KW-1185">Reference proteome</keyword>
<feature type="region of interest" description="Disordered" evidence="1">
    <location>
        <begin position="17"/>
        <end position="125"/>
    </location>
</feature>
<dbReference type="InParanoid" id="A0A1Q3C799"/>
<organism evidence="2 3">
    <name type="scientific">Cephalotus follicularis</name>
    <name type="common">Albany pitcher plant</name>
    <dbReference type="NCBI Taxonomy" id="3775"/>
    <lineage>
        <taxon>Eukaryota</taxon>
        <taxon>Viridiplantae</taxon>
        <taxon>Streptophyta</taxon>
        <taxon>Embryophyta</taxon>
        <taxon>Tracheophyta</taxon>
        <taxon>Spermatophyta</taxon>
        <taxon>Magnoliopsida</taxon>
        <taxon>eudicotyledons</taxon>
        <taxon>Gunneridae</taxon>
        <taxon>Pentapetalae</taxon>
        <taxon>rosids</taxon>
        <taxon>fabids</taxon>
        <taxon>Oxalidales</taxon>
        <taxon>Cephalotaceae</taxon>
        <taxon>Cephalotus</taxon>
    </lineage>
</organism>
<dbReference type="AlphaFoldDB" id="A0A1Q3C799"/>
<reference evidence="3" key="1">
    <citation type="submission" date="2016-04" db="EMBL/GenBank/DDBJ databases">
        <title>Cephalotus genome sequencing.</title>
        <authorList>
            <person name="Fukushima K."/>
            <person name="Hasebe M."/>
            <person name="Fang X."/>
        </authorList>
    </citation>
    <scope>NUCLEOTIDE SEQUENCE [LARGE SCALE GENOMIC DNA]</scope>
    <source>
        <strain evidence="3">cv. St1</strain>
    </source>
</reference>